<evidence type="ECO:0000256" key="8">
    <source>
        <dbReference type="ARBA" id="ARBA00023170"/>
    </source>
</evidence>
<name>A0A6M6DSU9_CERKI</name>
<keyword evidence="5 10" id="KW-0552">Olfaction</keyword>
<keyword evidence="7 10" id="KW-0472">Membrane</keyword>
<dbReference type="GO" id="GO:0005549">
    <property type="term" value="F:odorant binding"/>
    <property type="evidence" value="ECO:0007669"/>
    <property type="project" value="InterPro"/>
</dbReference>
<feature type="transmembrane region" description="Helical" evidence="10">
    <location>
        <begin position="89"/>
        <end position="108"/>
    </location>
</feature>
<dbReference type="GO" id="GO:0005886">
    <property type="term" value="C:plasma membrane"/>
    <property type="evidence" value="ECO:0007669"/>
    <property type="project" value="UniProtKB-SubCell"/>
</dbReference>
<dbReference type="PANTHER" id="PTHR21137">
    <property type="entry name" value="ODORANT RECEPTOR"/>
    <property type="match status" value="1"/>
</dbReference>
<protein>
    <recommendedName>
        <fullName evidence="10">Odorant receptor</fullName>
    </recommendedName>
</protein>
<keyword evidence="3 10" id="KW-0716">Sensory transduction</keyword>
<keyword evidence="8 10" id="KW-0675">Receptor</keyword>
<keyword evidence="4 10" id="KW-0812">Transmembrane</keyword>
<evidence type="ECO:0000313" key="11">
    <source>
        <dbReference type="EMBL" id="QJX74312.1"/>
    </source>
</evidence>
<dbReference type="GO" id="GO:0004984">
    <property type="term" value="F:olfactory receptor activity"/>
    <property type="evidence" value="ECO:0007669"/>
    <property type="project" value="InterPro"/>
</dbReference>
<evidence type="ECO:0000256" key="4">
    <source>
        <dbReference type="ARBA" id="ARBA00022692"/>
    </source>
</evidence>
<comment type="caution">
    <text evidence="10">Lacks conserved residue(s) required for the propagation of feature annotation.</text>
</comment>
<keyword evidence="2" id="KW-1003">Cell membrane</keyword>
<dbReference type="PANTHER" id="PTHR21137:SF35">
    <property type="entry name" value="ODORANT RECEPTOR 19A-RELATED"/>
    <property type="match status" value="1"/>
</dbReference>
<accession>A0A6M6DSU9</accession>
<comment type="similarity">
    <text evidence="10">Belongs to the insect chemoreceptor superfamily. Heteromeric odorant receptor channel (TC 1.A.69) family.</text>
</comment>
<dbReference type="InterPro" id="IPR004117">
    <property type="entry name" value="7tm6_olfct_rcpt"/>
</dbReference>
<sequence>MESSTKYDEGVSGERGGGRWTLWKDPETASSVLRLNVRCLLLGGLWSKSKGLLYLAYSAFIQLCSVVYIVMCMLSIFSPEGDINDVTLTLMHTFEIVCGILKAVIFFLKRDEYYQIVHNLDRLVSSQRQYLTASKDEHLLMLLDAAHKKTNFLTLVLTGYIYGLVFVWLPFPLILMPSERLMPFVQIPGNYFKEHFSVYIIAYAIQSFVPLALIMVVDGLDCFFVSSVVHAEALLKVLSERIASLGHPHYTDFRLQRFSDMERESRKRNVENNADMTAELRSCIIHHQEIIEFLQRLEKAMNIMVLIQLSFAMFNLCMALYQQTKIPNFTSALKYVIYVPFPTMKIFFYCWAAHNVKEQGEEVSWAAYNCAWPDTNQEFRKSLAITMCRAQRPLLLTAGRIYPINKDAFVSLLKGSYSYYTLLRQFESK</sequence>
<evidence type="ECO:0000256" key="9">
    <source>
        <dbReference type="ARBA" id="ARBA00023224"/>
    </source>
</evidence>
<proteinExistence type="evidence at transcript level"/>
<feature type="transmembrane region" description="Helical" evidence="10">
    <location>
        <begin position="196"/>
        <end position="217"/>
    </location>
</feature>
<dbReference type="EMBL" id="MT072584">
    <property type="protein sequence ID" value="QJX74312.1"/>
    <property type="molecule type" value="mRNA"/>
</dbReference>
<feature type="transmembrane region" description="Helical" evidence="10">
    <location>
        <begin position="152"/>
        <end position="176"/>
    </location>
</feature>
<organism evidence="11">
    <name type="scientific">Ceracris kiangsu</name>
    <name type="common">Yellow-spined bamboo locust</name>
    <name type="synonym">Rammeacris kiangsu</name>
    <dbReference type="NCBI Taxonomy" id="227354"/>
    <lineage>
        <taxon>Eukaryota</taxon>
        <taxon>Metazoa</taxon>
        <taxon>Ecdysozoa</taxon>
        <taxon>Arthropoda</taxon>
        <taxon>Hexapoda</taxon>
        <taxon>Insecta</taxon>
        <taxon>Pterygota</taxon>
        <taxon>Neoptera</taxon>
        <taxon>Polyneoptera</taxon>
        <taxon>Orthoptera</taxon>
        <taxon>Caelifera</taxon>
        <taxon>Acrididea</taxon>
        <taxon>Acridomorpha</taxon>
        <taxon>Acridoidea</taxon>
        <taxon>Acrididae</taxon>
        <taxon>Gomphocerinae</taxon>
        <taxon>Ceracris</taxon>
    </lineage>
</organism>
<evidence type="ECO:0000256" key="2">
    <source>
        <dbReference type="ARBA" id="ARBA00022475"/>
    </source>
</evidence>
<keyword evidence="6 10" id="KW-1133">Transmembrane helix</keyword>
<evidence type="ECO:0000256" key="3">
    <source>
        <dbReference type="ARBA" id="ARBA00022606"/>
    </source>
</evidence>
<dbReference type="Pfam" id="PF02949">
    <property type="entry name" value="7tm_6"/>
    <property type="match status" value="1"/>
</dbReference>
<evidence type="ECO:0000256" key="6">
    <source>
        <dbReference type="ARBA" id="ARBA00022989"/>
    </source>
</evidence>
<reference evidence="11" key="1">
    <citation type="submission" date="2020-01" db="EMBL/GenBank/DDBJ databases">
        <title>Identification and Expression Profiles Analysis of Chemosensory Genes from the Antennal Transcriptome of Ceracris kiangsu Tsai (Orthoptera: Acrididae).</title>
        <authorList>
            <person name="Li R."/>
            <person name="Jiang G.-f."/>
        </authorList>
    </citation>
    <scope>NUCLEOTIDE SEQUENCE</scope>
</reference>
<dbReference type="GO" id="GO:0007165">
    <property type="term" value="P:signal transduction"/>
    <property type="evidence" value="ECO:0007669"/>
    <property type="project" value="UniProtKB-KW"/>
</dbReference>
<keyword evidence="9 10" id="KW-0807">Transducer</keyword>
<evidence type="ECO:0000256" key="10">
    <source>
        <dbReference type="RuleBase" id="RU351113"/>
    </source>
</evidence>
<evidence type="ECO:0000256" key="7">
    <source>
        <dbReference type="ARBA" id="ARBA00023136"/>
    </source>
</evidence>
<dbReference type="AlphaFoldDB" id="A0A6M6DSU9"/>
<evidence type="ECO:0000256" key="5">
    <source>
        <dbReference type="ARBA" id="ARBA00022725"/>
    </source>
</evidence>
<feature type="transmembrane region" description="Helical" evidence="10">
    <location>
        <begin position="52"/>
        <end position="77"/>
    </location>
</feature>
<feature type="transmembrane region" description="Helical" evidence="10">
    <location>
        <begin position="303"/>
        <end position="321"/>
    </location>
</feature>
<comment type="subcellular location">
    <subcellularLocation>
        <location evidence="1 10">Cell membrane</location>
        <topology evidence="1 10">Multi-pass membrane protein</topology>
    </subcellularLocation>
</comment>
<evidence type="ECO:0000256" key="1">
    <source>
        <dbReference type="ARBA" id="ARBA00004651"/>
    </source>
</evidence>